<dbReference type="STRING" id="237682.SAMN05421676_102394"/>
<evidence type="ECO:0000313" key="4">
    <source>
        <dbReference type="Proteomes" id="UP000199095"/>
    </source>
</evidence>
<gene>
    <name evidence="3" type="ORF">SAMN05421676_102394</name>
</gene>
<evidence type="ECO:0000313" key="3">
    <source>
        <dbReference type="EMBL" id="SET03638.1"/>
    </source>
</evidence>
<dbReference type="Pfam" id="PF09922">
    <property type="entry name" value="LiaF-like_C"/>
    <property type="match status" value="1"/>
</dbReference>
<feature type="transmembrane region" description="Helical" evidence="1">
    <location>
        <begin position="12"/>
        <end position="45"/>
    </location>
</feature>
<keyword evidence="1" id="KW-1133">Transmembrane helix</keyword>
<dbReference type="InterPro" id="IPR024425">
    <property type="entry name" value="LiaF-like_C"/>
</dbReference>
<dbReference type="AlphaFoldDB" id="A0A1I0BB08"/>
<dbReference type="EMBL" id="FOHJ01000002">
    <property type="protein sequence ID" value="SET03638.1"/>
    <property type="molecule type" value="Genomic_DNA"/>
</dbReference>
<protein>
    <submittedName>
        <fullName evidence="3">Lia operon protein LiaF</fullName>
    </submittedName>
</protein>
<evidence type="ECO:0000259" key="2">
    <source>
        <dbReference type="Pfam" id="PF09922"/>
    </source>
</evidence>
<feature type="domain" description="Cell wall-active antibiotics response LiaF-like C-terminal" evidence="2">
    <location>
        <begin position="131"/>
        <end position="242"/>
    </location>
</feature>
<keyword evidence="1" id="KW-0472">Membrane</keyword>
<organism evidence="3 4">
    <name type="scientific">Salinibacillus kushneri</name>
    <dbReference type="NCBI Taxonomy" id="237682"/>
    <lineage>
        <taxon>Bacteria</taxon>
        <taxon>Bacillati</taxon>
        <taxon>Bacillota</taxon>
        <taxon>Bacilli</taxon>
        <taxon>Bacillales</taxon>
        <taxon>Bacillaceae</taxon>
        <taxon>Salinibacillus</taxon>
    </lineage>
</organism>
<evidence type="ECO:0000256" key="1">
    <source>
        <dbReference type="SAM" id="Phobius"/>
    </source>
</evidence>
<dbReference type="Proteomes" id="UP000199095">
    <property type="component" value="Unassembled WGS sequence"/>
</dbReference>
<proteinExistence type="predicted"/>
<feature type="transmembrane region" description="Helical" evidence="1">
    <location>
        <begin position="57"/>
        <end position="89"/>
    </location>
</feature>
<dbReference type="InterPro" id="IPR016975">
    <property type="entry name" value="Cell_wall_LiaF"/>
</dbReference>
<dbReference type="GO" id="GO:0016020">
    <property type="term" value="C:membrane"/>
    <property type="evidence" value="ECO:0007669"/>
    <property type="project" value="InterPro"/>
</dbReference>
<keyword evidence="1" id="KW-0812">Transmembrane</keyword>
<accession>A0A1I0BB08</accession>
<sequence>MFQRIPTDTLNWIIVIVIALFLLEILFFNGWLIFSILFSAFMIFVGWRKFSHTWGKIVFLIGGVSLFFNILNTMAVRFLIIAGVILFILHYQRMKKEPEQITPQFEVDEMHQVDNQESLIKMKPLLNNRLFGDQTTSRTSYKWSDISIHSGFGDRIIDLSHTVLPNQAVISIRHLIGNIVIYVPYEVEVQLVHSSIFGRAHILGEHHKKLMNDTLAYKTKNYDTHESRVKIITSIWSGDIEVRRI</sequence>
<keyword evidence="4" id="KW-1185">Reference proteome</keyword>
<dbReference type="OrthoDB" id="2351415at2"/>
<dbReference type="PIRSF" id="PIRSF031509">
    <property type="entry name" value="Cell_wall_LiaF/YvqF"/>
    <property type="match status" value="1"/>
</dbReference>
<dbReference type="NCBIfam" id="NF040535">
    <property type="entry name" value="LiaF_C_term"/>
    <property type="match status" value="1"/>
</dbReference>
<name>A0A1I0BB08_9BACI</name>
<dbReference type="RefSeq" id="WP_093132316.1">
    <property type="nucleotide sequence ID" value="NZ_FOHJ01000002.1"/>
</dbReference>
<reference evidence="4" key="1">
    <citation type="submission" date="2016-10" db="EMBL/GenBank/DDBJ databases">
        <authorList>
            <person name="Varghese N."/>
            <person name="Submissions S."/>
        </authorList>
    </citation>
    <scope>NUCLEOTIDE SEQUENCE [LARGE SCALE GENOMIC DNA]</scope>
    <source>
        <strain evidence="4">CGMCC 1.3566</strain>
    </source>
</reference>
<dbReference type="InterPro" id="IPR047793">
    <property type="entry name" value="LiaF_C"/>
</dbReference>